<dbReference type="Proteomes" id="UP000026961">
    <property type="component" value="Chromosome 2"/>
</dbReference>
<reference evidence="2" key="1">
    <citation type="submission" date="2015-04" db="UniProtKB">
        <authorList>
            <consortium name="EnsemblPlants"/>
        </authorList>
    </citation>
    <scope>IDENTIFICATION</scope>
</reference>
<accession>A0A0D9YPP4</accession>
<name>A0A0D9YPP4_9ORYZ</name>
<evidence type="ECO:0000313" key="3">
    <source>
        <dbReference type="Proteomes" id="UP000026961"/>
    </source>
</evidence>
<dbReference type="Gramene" id="OGLUM02G09890.1">
    <property type="protein sequence ID" value="OGLUM02G09890.1"/>
    <property type="gene ID" value="OGLUM02G09890"/>
</dbReference>
<keyword evidence="3" id="KW-1185">Reference proteome</keyword>
<feature type="compositionally biased region" description="Low complexity" evidence="1">
    <location>
        <begin position="164"/>
        <end position="195"/>
    </location>
</feature>
<feature type="compositionally biased region" description="Basic and acidic residues" evidence="1">
    <location>
        <begin position="207"/>
        <end position="216"/>
    </location>
</feature>
<sequence length="253" mass="26897">MDELLFVTYTYIVLTALKKGSLKMGALAQDGIFKTKRAAKSKLKSQNNFLLRFAIDKIAQLALILGALGGNNFEAVVKNTTVHSGMAWMSSNSTRKSSEDINTTKSSLIHQPKPASRNPATPPHNPARITAQVAATKKPASVARTVPSSDTLTSYLFPVLPSTTASAPPRAPADAADLSSGPAASASPQAAAGEARWAESTARRARSIGEESRAEQRTPGGLVGGSDDDDDGDDDDDDDEICFRIIHFNKSWI</sequence>
<proteinExistence type="predicted"/>
<dbReference type="EnsemblPlants" id="OGLUM02G09890.1">
    <property type="protein sequence ID" value="OGLUM02G09890.1"/>
    <property type="gene ID" value="OGLUM02G09890"/>
</dbReference>
<feature type="compositionally biased region" description="Polar residues" evidence="1">
    <location>
        <begin position="90"/>
        <end position="109"/>
    </location>
</feature>
<reference evidence="2" key="2">
    <citation type="submission" date="2018-05" db="EMBL/GenBank/DDBJ databases">
        <title>OgluRS3 (Oryza glumaepatula Reference Sequence Version 3).</title>
        <authorList>
            <person name="Zhang J."/>
            <person name="Kudrna D."/>
            <person name="Lee S."/>
            <person name="Talag J."/>
            <person name="Welchert J."/>
            <person name="Wing R.A."/>
        </authorList>
    </citation>
    <scope>NUCLEOTIDE SEQUENCE [LARGE SCALE GENOMIC DNA]</scope>
</reference>
<dbReference type="AlphaFoldDB" id="A0A0D9YPP4"/>
<evidence type="ECO:0000256" key="1">
    <source>
        <dbReference type="SAM" id="MobiDB-lite"/>
    </source>
</evidence>
<evidence type="ECO:0000313" key="2">
    <source>
        <dbReference type="EnsemblPlants" id="OGLUM02G09890.1"/>
    </source>
</evidence>
<organism evidence="2">
    <name type="scientific">Oryza glumipatula</name>
    <dbReference type="NCBI Taxonomy" id="40148"/>
    <lineage>
        <taxon>Eukaryota</taxon>
        <taxon>Viridiplantae</taxon>
        <taxon>Streptophyta</taxon>
        <taxon>Embryophyta</taxon>
        <taxon>Tracheophyta</taxon>
        <taxon>Spermatophyta</taxon>
        <taxon>Magnoliopsida</taxon>
        <taxon>Liliopsida</taxon>
        <taxon>Poales</taxon>
        <taxon>Poaceae</taxon>
        <taxon>BOP clade</taxon>
        <taxon>Oryzoideae</taxon>
        <taxon>Oryzeae</taxon>
        <taxon>Oryzinae</taxon>
        <taxon>Oryza</taxon>
    </lineage>
</organism>
<protein>
    <submittedName>
        <fullName evidence="2">Uncharacterized protein</fullName>
    </submittedName>
</protein>
<dbReference type="HOGENOM" id="CLU_1099954_0_0_1"/>
<feature type="region of interest" description="Disordered" evidence="1">
    <location>
        <begin position="90"/>
        <end position="126"/>
    </location>
</feature>
<feature type="compositionally biased region" description="Acidic residues" evidence="1">
    <location>
        <begin position="226"/>
        <end position="239"/>
    </location>
</feature>
<feature type="region of interest" description="Disordered" evidence="1">
    <location>
        <begin position="164"/>
        <end position="239"/>
    </location>
</feature>